<dbReference type="AlphaFoldDB" id="A0A7J2TKT8"/>
<dbReference type="Pfam" id="PF01966">
    <property type="entry name" value="HD"/>
    <property type="match status" value="1"/>
</dbReference>
<gene>
    <name evidence="2" type="ORF">ENP88_05720</name>
</gene>
<reference evidence="2" key="1">
    <citation type="journal article" date="2020" name="mSystems">
        <title>Genome- and Community-Level Interaction Insights into Carbon Utilization and Element Cycling Functions of Hydrothermarchaeota in Hydrothermal Sediment.</title>
        <authorList>
            <person name="Zhou Z."/>
            <person name="Liu Y."/>
            <person name="Xu W."/>
            <person name="Pan J."/>
            <person name="Luo Z.H."/>
            <person name="Li M."/>
        </authorList>
    </citation>
    <scope>NUCLEOTIDE SEQUENCE [LARGE SCALE GENOMIC DNA]</scope>
    <source>
        <strain evidence="2">SpSt-26</strain>
    </source>
</reference>
<dbReference type="InterPro" id="IPR006674">
    <property type="entry name" value="HD_domain"/>
</dbReference>
<proteinExistence type="predicted"/>
<dbReference type="CDD" id="cd00077">
    <property type="entry name" value="HDc"/>
    <property type="match status" value="1"/>
</dbReference>
<dbReference type="GO" id="GO:0008832">
    <property type="term" value="F:dGTPase activity"/>
    <property type="evidence" value="ECO:0007669"/>
    <property type="project" value="TreeGrafter"/>
</dbReference>
<dbReference type="PANTHER" id="PTHR11373:SF4">
    <property type="entry name" value="DEOXYNUCLEOSIDE TRIPHOSPHATE TRIPHOSPHOHYDROLASE SAMHD1"/>
    <property type="match status" value="1"/>
</dbReference>
<dbReference type="InterPro" id="IPR045509">
    <property type="entry name" value="HD_assoc_2"/>
</dbReference>
<comment type="caution">
    <text evidence="2">The sequence shown here is derived from an EMBL/GenBank/DDBJ whole genome shotgun (WGS) entry which is preliminary data.</text>
</comment>
<feature type="domain" description="HD" evidence="1">
    <location>
        <begin position="51"/>
        <end position="153"/>
    </location>
</feature>
<dbReference type="EMBL" id="DSLA01000092">
    <property type="protein sequence ID" value="HEH35632.1"/>
    <property type="molecule type" value="Genomic_DNA"/>
</dbReference>
<dbReference type="PROSITE" id="PS51831">
    <property type="entry name" value="HD"/>
    <property type="match status" value="1"/>
</dbReference>
<name>A0A7J2TKT8_ARCFL</name>
<dbReference type="PANTHER" id="PTHR11373">
    <property type="entry name" value="DEOXYNUCLEOSIDE TRIPHOSPHATE TRIPHOSPHOHYDROLASE"/>
    <property type="match status" value="1"/>
</dbReference>
<organism evidence="2">
    <name type="scientific">Archaeoglobus fulgidus</name>
    <dbReference type="NCBI Taxonomy" id="2234"/>
    <lineage>
        <taxon>Archaea</taxon>
        <taxon>Methanobacteriati</taxon>
        <taxon>Methanobacteriota</taxon>
        <taxon>Archaeoglobi</taxon>
        <taxon>Archaeoglobales</taxon>
        <taxon>Archaeoglobaceae</taxon>
        <taxon>Archaeoglobus</taxon>
    </lineage>
</organism>
<protein>
    <submittedName>
        <fullName evidence="2">HD domain-containing protein</fullName>
    </submittedName>
</protein>
<dbReference type="Gene3D" id="1.10.3210.10">
    <property type="entry name" value="Hypothetical protein af1432"/>
    <property type="match status" value="1"/>
</dbReference>
<dbReference type="SUPFAM" id="SSF109604">
    <property type="entry name" value="HD-domain/PDEase-like"/>
    <property type="match status" value="1"/>
</dbReference>
<dbReference type="SMART" id="SM00471">
    <property type="entry name" value="HDc"/>
    <property type="match status" value="1"/>
</dbReference>
<evidence type="ECO:0000259" key="1">
    <source>
        <dbReference type="PROSITE" id="PS51831"/>
    </source>
</evidence>
<dbReference type="GO" id="GO:0006203">
    <property type="term" value="P:dGTP catabolic process"/>
    <property type="evidence" value="ECO:0007669"/>
    <property type="project" value="TreeGrafter"/>
</dbReference>
<sequence length="391" mass="45439">MYKTIQDPIHGLIKLEEDVIRLIDTPQFQRLRGIKQLGFAYLVYPGANHTRFEHCIGTMHLAKLLSEKLKLGREVIISALLHDIAHPPFSHSCEGLLKDRMMGHENIEMAIKGELKEELDSLGFSLTEIKKIISGEVESIVSGDVDVDRMDYLVRDSHYTGVAYGIFDISRLMEKIKFKDGLVVEEGGIRAVESMLISRFLMYPAVYYHHVCRIATKMFERAMERIIDSKLKLEKLFEIDDCEAMMILKLHEPEFYSMLRNRKLFKRAVYVGKESVDLKEIKKMKERKVEKKIAEMAGIDERYVIVDIPEFEELREFAIRVEVGNRIKRIEEVSTIVKSLRNSWIENWKLGVYTKKEFVEEVRKCAAEYLGIDKSTQKKLFPDPSSDDRIP</sequence>
<accession>A0A7J2TKT8</accession>
<dbReference type="InterPro" id="IPR003607">
    <property type="entry name" value="HD/PDEase_dom"/>
</dbReference>
<dbReference type="InterPro" id="IPR050135">
    <property type="entry name" value="dGTPase-like"/>
</dbReference>
<evidence type="ECO:0000313" key="2">
    <source>
        <dbReference type="EMBL" id="HEH35632.1"/>
    </source>
</evidence>
<dbReference type="Pfam" id="PF19276">
    <property type="entry name" value="HD_assoc_2"/>
    <property type="match status" value="1"/>
</dbReference>